<dbReference type="GO" id="GO:0005829">
    <property type="term" value="C:cytosol"/>
    <property type="evidence" value="ECO:0007669"/>
    <property type="project" value="TreeGrafter"/>
</dbReference>
<feature type="binding site" evidence="8">
    <location>
        <position position="255"/>
    </location>
    <ligand>
        <name>ATP</name>
        <dbReference type="ChEBI" id="CHEBI:30616"/>
    </ligand>
</feature>
<evidence type="ECO:0000313" key="11">
    <source>
        <dbReference type="EMBL" id="OCL27858.1"/>
    </source>
</evidence>
<evidence type="ECO:0000256" key="1">
    <source>
        <dbReference type="ARBA" id="ARBA00007894"/>
    </source>
</evidence>
<comment type="caution">
    <text evidence="8">Lacks conserved residue(s) required for the propagation of feature annotation.</text>
</comment>
<dbReference type="OrthoDB" id="9807503at2"/>
<dbReference type="SUPFAM" id="SSF52374">
    <property type="entry name" value="Nucleotidylyl transferase"/>
    <property type="match status" value="1"/>
</dbReference>
<accession>A0A1C0ABY6</accession>
<dbReference type="HAMAP" id="MF_00022">
    <property type="entry name" value="Glu_tRNA_synth_type1"/>
    <property type="match status" value="1"/>
</dbReference>
<evidence type="ECO:0000256" key="8">
    <source>
        <dbReference type="HAMAP-Rule" id="MF_00022"/>
    </source>
</evidence>
<dbReference type="Gene3D" id="3.40.50.620">
    <property type="entry name" value="HUPs"/>
    <property type="match status" value="1"/>
</dbReference>
<evidence type="ECO:0000259" key="10">
    <source>
        <dbReference type="Pfam" id="PF19269"/>
    </source>
</evidence>
<dbReference type="GO" id="GO:0005524">
    <property type="term" value="F:ATP binding"/>
    <property type="evidence" value="ECO:0007669"/>
    <property type="project" value="UniProtKB-UniRule"/>
</dbReference>
<keyword evidence="2 8" id="KW-0963">Cytoplasm</keyword>
<dbReference type="GO" id="GO:0004818">
    <property type="term" value="F:glutamate-tRNA ligase activity"/>
    <property type="evidence" value="ECO:0007669"/>
    <property type="project" value="UniProtKB-UniRule"/>
</dbReference>
<protein>
    <recommendedName>
        <fullName evidence="8">Glutamate--tRNA ligase</fullName>
        <ecNumber evidence="8">6.1.1.17</ecNumber>
    </recommendedName>
    <alternativeName>
        <fullName evidence="8">Glutamyl-tRNA synthetase</fullName>
        <shortName evidence="8">GluRS</shortName>
    </alternativeName>
</protein>
<dbReference type="Gene3D" id="1.10.8.70">
    <property type="entry name" value="Glutamate-tRNA synthetase, class I, anticodon-binding domain 1"/>
    <property type="match status" value="1"/>
</dbReference>
<name>A0A1C0ABY6_9FIRM</name>
<evidence type="ECO:0000256" key="6">
    <source>
        <dbReference type="ARBA" id="ARBA00022917"/>
    </source>
</evidence>
<dbReference type="InterPro" id="IPR014729">
    <property type="entry name" value="Rossmann-like_a/b/a_fold"/>
</dbReference>
<dbReference type="PROSITE" id="PS00178">
    <property type="entry name" value="AA_TRNA_LIGASE_I"/>
    <property type="match status" value="1"/>
</dbReference>
<comment type="subcellular location">
    <subcellularLocation>
        <location evidence="8">Cytoplasm</location>
    </subcellularLocation>
</comment>
<dbReference type="PANTHER" id="PTHR43311:SF2">
    <property type="entry name" value="GLUTAMATE--TRNA LIGASE, MITOCHONDRIAL-RELATED"/>
    <property type="match status" value="1"/>
</dbReference>
<dbReference type="GO" id="GO:0000049">
    <property type="term" value="F:tRNA binding"/>
    <property type="evidence" value="ECO:0007669"/>
    <property type="project" value="InterPro"/>
</dbReference>
<reference evidence="12" key="1">
    <citation type="submission" date="2016-07" db="EMBL/GenBank/DDBJ databases">
        <authorList>
            <person name="Florea S."/>
            <person name="Webb J.S."/>
            <person name="Jaromczyk J."/>
            <person name="Schardl C.L."/>
        </authorList>
    </citation>
    <scope>NUCLEOTIDE SEQUENCE [LARGE SCALE GENOMIC DNA]</scope>
    <source>
        <strain evidence="12">Z6</strain>
    </source>
</reference>
<dbReference type="FunFam" id="3.40.50.620:FF:000045">
    <property type="entry name" value="Glutamate--tRNA ligase, mitochondrial"/>
    <property type="match status" value="1"/>
</dbReference>
<keyword evidence="4 8" id="KW-0547">Nucleotide-binding</keyword>
<dbReference type="InterPro" id="IPR049940">
    <property type="entry name" value="GluQ/Sye"/>
</dbReference>
<comment type="caution">
    <text evidence="11">The sequence shown here is derived from an EMBL/GenBank/DDBJ whole genome shotgun (WGS) entry which is preliminary data.</text>
</comment>
<sequence length="485" mass="55951">MSDVRVRFAPSPTGQIHIGNIRTALFNYLFAKKNNGTFILRIEDTDRERSTSEFEEVIHREMDWLGLEWDEGVKVGGNHGPYRQMERLDIYQEYVEQLLDKGLAYYCYCTTEELDEMREEQRQKGQPPRYTGKCRCLGQDERDKLEAEGRRPVVRFKVPDEEKELIVDDLIRGRVSFSSEVIDDFVIVKSDGIPTYNFAVVVDDYLMKISHVIRGEDHLSNTPKQQLLYEALGWEAPNFAHLSMILGTDKSKLSKRSGEAYVYVSEYRKKGYLPEALINFLSLLGWSPEDEEEILSKEDIIKQFSIERVNKSAAVFDVEKLNWMNGMYIRAAELNQIVELAKPYILEAGYDLSDKSEEWIGLLIDTVRGSLNYLAEITDHLDIFFGELEYTDKEKAVEDFKQDKVDIVFETLKENILALETLDPQEIKKMLKKTLKELPVGGRLFYHPTRFALTGKGSGPELYNVIALLGKEECANRLDKALSLR</sequence>
<reference evidence="11 12" key="2">
    <citation type="submission" date="2016-08" db="EMBL/GenBank/DDBJ databases">
        <title>Orenia metallireducens sp. nov. strain Z6, a Novel Metal-reducing Firmicute from the Deep Subsurface.</title>
        <authorList>
            <person name="Maxim B.I."/>
            <person name="Kenneth K."/>
            <person name="Flynn T.M."/>
            <person name="Oloughlin E.J."/>
            <person name="Locke R.A."/>
            <person name="Weber J.R."/>
            <person name="Egan S.M."/>
            <person name="Mackie R.I."/>
            <person name="Cann I.K."/>
        </authorList>
    </citation>
    <scope>NUCLEOTIDE SEQUENCE [LARGE SCALE GENOMIC DNA]</scope>
    <source>
        <strain evidence="11 12">Z6</strain>
    </source>
</reference>
<evidence type="ECO:0000256" key="4">
    <source>
        <dbReference type="ARBA" id="ARBA00022741"/>
    </source>
</evidence>
<evidence type="ECO:0000259" key="9">
    <source>
        <dbReference type="Pfam" id="PF00749"/>
    </source>
</evidence>
<dbReference type="PRINTS" id="PR00987">
    <property type="entry name" value="TRNASYNTHGLU"/>
</dbReference>
<keyword evidence="6 8" id="KW-0648">Protein biosynthesis</keyword>
<organism evidence="11 12">
    <name type="scientific">Orenia metallireducens</name>
    <dbReference type="NCBI Taxonomy" id="1413210"/>
    <lineage>
        <taxon>Bacteria</taxon>
        <taxon>Bacillati</taxon>
        <taxon>Bacillota</taxon>
        <taxon>Clostridia</taxon>
        <taxon>Halanaerobiales</taxon>
        <taxon>Halobacteroidaceae</taxon>
        <taxon>Orenia</taxon>
    </lineage>
</organism>
<dbReference type="PANTHER" id="PTHR43311">
    <property type="entry name" value="GLUTAMATE--TRNA LIGASE"/>
    <property type="match status" value="1"/>
</dbReference>
<comment type="catalytic activity">
    <reaction evidence="8">
        <text>tRNA(Glu) + L-glutamate + ATP = L-glutamyl-tRNA(Glu) + AMP + diphosphate</text>
        <dbReference type="Rhea" id="RHEA:23540"/>
        <dbReference type="Rhea" id="RHEA-COMP:9663"/>
        <dbReference type="Rhea" id="RHEA-COMP:9680"/>
        <dbReference type="ChEBI" id="CHEBI:29985"/>
        <dbReference type="ChEBI" id="CHEBI:30616"/>
        <dbReference type="ChEBI" id="CHEBI:33019"/>
        <dbReference type="ChEBI" id="CHEBI:78442"/>
        <dbReference type="ChEBI" id="CHEBI:78520"/>
        <dbReference type="ChEBI" id="CHEBI:456215"/>
        <dbReference type="EC" id="6.1.1.17"/>
    </reaction>
</comment>
<dbReference type="Pfam" id="PF00749">
    <property type="entry name" value="tRNA-synt_1c"/>
    <property type="match status" value="1"/>
</dbReference>
<comment type="similarity">
    <text evidence="1 8">Belongs to the class-I aminoacyl-tRNA synthetase family. Glutamate--tRNA ligase type 1 subfamily.</text>
</comment>
<dbReference type="EC" id="6.1.1.17" evidence="8"/>
<dbReference type="Pfam" id="PF19269">
    <property type="entry name" value="Anticodon_2"/>
    <property type="match status" value="1"/>
</dbReference>
<gene>
    <name evidence="8" type="primary">gltX</name>
    <name evidence="11" type="ORF">U472_04740</name>
</gene>
<evidence type="ECO:0000256" key="5">
    <source>
        <dbReference type="ARBA" id="ARBA00022840"/>
    </source>
</evidence>
<dbReference type="InterPro" id="IPR020058">
    <property type="entry name" value="Glu/Gln-tRNA-synth_Ib_cat-dom"/>
</dbReference>
<dbReference type="InterPro" id="IPR001412">
    <property type="entry name" value="aa-tRNA-synth_I_CS"/>
</dbReference>
<dbReference type="AlphaFoldDB" id="A0A1C0ABY6"/>
<dbReference type="Proteomes" id="UP000093514">
    <property type="component" value="Unassembled WGS sequence"/>
</dbReference>
<comment type="subunit">
    <text evidence="8">Monomer.</text>
</comment>
<keyword evidence="3 8" id="KW-0436">Ligase</keyword>
<proteinExistence type="inferred from homology"/>
<dbReference type="CDD" id="cd00808">
    <property type="entry name" value="GluRS_core"/>
    <property type="match status" value="1"/>
</dbReference>
<comment type="function">
    <text evidence="8">Catalyzes the attachment of glutamate to tRNA(Glu) in a two-step reaction: glutamate is first activated by ATP to form Glu-AMP and then transferred to the acceptor end of tRNA(Glu).</text>
</comment>
<dbReference type="InterPro" id="IPR020752">
    <property type="entry name" value="Glu-tRNA-synth_I_codon-bd_sub1"/>
</dbReference>
<keyword evidence="7 8" id="KW-0030">Aminoacyl-tRNA synthetase</keyword>
<feature type="domain" description="Glutamyl/glutaminyl-tRNA synthetase class Ib catalytic" evidence="9">
    <location>
        <begin position="4"/>
        <end position="323"/>
    </location>
</feature>
<dbReference type="InterPro" id="IPR008925">
    <property type="entry name" value="aa_tRNA-synth_I_cd-bd_sf"/>
</dbReference>
<dbReference type="NCBIfam" id="TIGR00464">
    <property type="entry name" value="gltX_bact"/>
    <property type="match status" value="1"/>
</dbReference>
<feature type="short sequence motif" description="'HIGH' region" evidence="8">
    <location>
        <begin position="10"/>
        <end position="20"/>
    </location>
</feature>
<dbReference type="InterPro" id="IPR020751">
    <property type="entry name" value="aa-tRNA-synth_I_codon-bd_sub2"/>
</dbReference>
<dbReference type="GO" id="GO:0008270">
    <property type="term" value="F:zinc ion binding"/>
    <property type="evidence" value="ECO:0007669"/>
    <property type="project" value="InterPro"/>
</dbReference>
<dbReference type="Gene3D" id="1.10.10.350">
    <property type="match status" value="1"/>
</dbReference>
<evidence type="ECO:0000256" key="7">
    <source>
        <dbReference type="ARBA" id="ARBA00023146"/>
    </source>
</evidence>
<dbReference type="InterPro" id="IPR033910">
    <property type="entry name" value="GluRS_core"/>
</dbReference>
<feature type="domain" description="Aminoacyl-tRNA synthetase class I anticodon-binding" evidence="10">
    <location>
        <begin position="336"/>
        <end position="482"/>
    </location>
</feature>
<dbReference type="SUPFAM" id="SSF48163">
    <property type="entry name" value="An anticodon-binding domain of class I aminoacyl-tRNA synthetases"/>
    <property type="match status" value="1"/>
</dbReference>
<evidence type="ECO:0000256" key="3">
    <source>
        <dbReference type="ARBA" id="ARBA00022598"/>
    </source>
</evidence>
<dbReference type="EMBL" id="LWDV01000007">
    <property type="protein sequence ID" value="OCL27858.1"/>
    <property type="molecule type" value="Genomic_DNA"/>
</dbReference>
<keyword evidence="12" id="KW-1185">Reference proteome</keyword>
<dbReference type="InterPro" id="IPR004527">
    <property type="entry name" value="Glu-tRNA-ligase_bac/mito"/>
</dbReference>
<evidence type="ECO:0000256" key="2">
    <source>
        <dbReference type="ARBA" id="ARBA00022490"/>
    </source>
</evidence>
<evidence type="ECO:0000313" key="12">
    <source>
        <dbReference type="Proteomes" id="UP000093514"/>
    </source>
</evidence>
<dbReference type="InterPro" id="IPR045462">
    <property type="entry name" value="aa-tRNA-synth_I_cd-bd"/>
</dbReference>
<keyword evidence="5 8" id="KW-0067">ATP-binding</keyword>
<feature type="short sequence motif" description="'KMSKS' region" evidence="8">
    <location>
        <begin position="252"/>
        <end position="256"/>
    </location>
</feature>
<dbReference type="RefSeq" id="WP_068716025.1">
    <property type="nucleotide sequence ID" value="NZ_LWDV01000007.1"/>
</dbReference>
<dbReference type="InterPro" id="IPR000924">
    <property type="entry name" value="Glu/Gln-tRNA-synth"/>
</dbReference>
<dbReference type="GO" id="GO:0006424">
    <property type="term" value="P:glutamyl-tRNA aminoacylation"/>
    <property type="evidence" value="ECO:0007669"/>
    <property type="project" value="UniProtKB-UniRule"/>
</dbReference>